<dbReference type="Proteomes" id="UP000324897">
    <property type="component" value="Chromosome 2"/>
</dbReference>
<dbReference type="EMBL" id="RWGY01000013">
    <property type="protein sequence ID" value="TVU23292.1"/>
    <property type="molecule type" value="Genomic_DNA"/>
</dbReference>
<evidence type="ECO:0000313" key="2">
    <source>
        <dbReference type="Proteomes" id="UP000324897"/>
    </source>
</evidence>
<proteinExistence type="predicted"/>
<name>A0A5J9UHZ1_9POAL</name>
<gene>
    <name evidence="1" type="ORF">EJB05_25648</name>
</gene>
<protein>
    <submittedName>
        <fullName evidence="1">Uncharacterized protein</fullName>
    </submittedName>
</protein>
<keyword evidence="2" id="KW-1185">Reference proteome</keyword>
<dbReference type="Gramene" id="TVU23292">
    <property type="protein sequence ID" value="TVU23292"/>
    <property type="gene ID" value="EJB05_25648"/>
</dbReference>
<comment type="caution">
    <text evidence="1">The sequence shown here is derived from an EMBL/GenBank/DDBJ whole genome shotgun (WGS) entry which is preliminary data.</text>
</comment>
<organism evidence="1 2">
    <name type="scientific">Eragrostis curvula</name>
    <name type="common">weeping love grass</name>
    <dbReference type="NCBI Taxonomy" id="38414"/>
    <lineage>
        <taxon>Eukaryota</taxon>
        <taxon>Viridiplantae</taxon>
        <taxon>Streptophyta</taxon>
        <taxon>Embryophyta</taxon>
        <taxon>Tracheophyta</taxon>
        <taxon>Spermatophyta</taxon>
        <taxon>Magnoliopsida</taxon>
        <taxon>Liliopsida</taxon>
        <taxon>Poales</taxon>
        <taxon>Poaceae</taxon>
        <taxon>PACMAD clade</taxon>
        <taxon>Chloridoideae</taxon>
        <taxon>Eragrostideae</taxon>
        <taxon>Eragrostidinae</taxon>
        <taxon>Eragrostis</taxon>
    </lineage>
</organism>
<sequence length="72" mass="8121">MRCFHVISVVVGLADRLFFNLPCDELSLKFSNAGTSHQHHFLSQDLSDFFVDVDMQGCIPPVGVISYVFPYL</sequence>
<accession>A0A5J9UHZ1</accession>
<dbReference type="AlphaFoldDB" id="A0A5J9UHZ1"/>
<reference evidence="1 2" key="1">
    <citation type="journal article" date="2019" name="Sci. Rep.">
        <title>A high-quality genome of Eragrostis curvula grass provides insights into Poaceae evolution and supports new strategies to enhance forage quality.</title>
        <authorList>
            <person name="Carballo J."/>
            <person name="Santos B.A.C.M."/>
            <person name="Zappacosta D."/>
            <person name="Garbus I."/>
            <person name="Selva J.P."/>
            <person name="Gallo C.A."/>
            <person name="Diaz A."/>
            <person name="Albertini E."/>
            <person name="Caccamo M."/>
            <person name="Echenique V."/>
        </authorList>
    </citation>
    <scope>NUCLEOTIDE SEQUENCE [LARGE SCALE GENOMIC DNA]</scope>
    <source>
        <strain evidence="2">cv. Victoria</strain>
        <tissue evidence="1">Leaf</tissue>
    </source>
</reference>
<evidence type="ECO:0000313" key="1">
    <source>
        <dbReference type="EMBL" id="TVU23292.1"/>
    </source>
</evidence>